<accession>A0ABV2AN03</accession>
<dbReference type="PRINTS" id="PR00094">
    <property type="entry name" value="ADENYLTKNASE"/>
</dbReference>
<dbReference type="Proteomes" id="UP001439008">
    <property type="component" value="Unassembled WGS sequence"/>
</dbReference>
<evidence type="ECO:0000256" key="1">
    <source>
        <dbReference type="ARBA" id="ARBA00022679"/>
    </source>
</evidence>
<gene>
    <name evidence="6" type="ORF">MHBO_002506</name>
</gene>
<dbReference type="Pfam" id="PF00406">
    <property type="entry name" value="ADK"/>
    <property type="match status" value="1"/>
</dbReference>
<dbReference type="PANTHER" id="PTHR23359">
    <property type="entry name" value="NUCLEOTIDE KINASE"/>
    <property type="match status" value="1"/>
</dbReference>
<dbReference type="InterPro" id="IPR000850">
    <property type="entry name" value="Adenylat/UMP-CMP_kin"/>
</dbReference>
<dbReference type="InterPro" id="IPR027417">
    <property type="entry name" value="P-loop_NTPase"/>
</dbReference>
<evidence type="ECO:0000313" key="7">
    <source>
        <dbReference type="Proteomes" id="UP001439008"/>
    </source>
</evidence>
<comment type="caution">
    <text evidence="6">The sequence shown here is derived from an EMBL/GenBank/DDBJ whole genome shotgun (WGS) entry which is preliminary data.</text>
</comment>
<organism evidence="6 7">
    <name type="scientific">Bonamia ostreae</name>
    <dbReference type="NCBI Taxonomy" id="126728"/>
    <lineage>
        <taxon>Eukaryota</taxon>
        <taxon>Sar</taxon>
        <taxon>Rhizaria</taxon>
        <taxon>Endomyxa</taxon>
        <taxon>Ascetosporea</taxon>
        <taxon>Haplosporida</taxon>
        <taxon>Bonamia</taxon>
    </lineage>
</organism>
<evidence type="ECO:0000259" key="5">
    <source>
        <dbReference type="Pfam" id="PF05191"/>
    </source>
</evidence>
<evidence type="ECO:0000256" key="2">
    <source>
        <dbReference type="ARBA" id="ARBA00022741"/>
    </source>
</evidence>
<proteinExistence type="inferred from homology"/>
<evidence type="ECO:0000256" key="3">
    <source>
        <dbReference type="ARBA" id="ARBA00022777"/>
    </source>
</evidence>
<dbReference type="Pfam" id="PF05191">
    <property type="entry name" value="ADK_lid"/>
    <property type="match status" value="1"/>
</dbReference>
<dbReference type="Gene3D" id="3.40.50.300">
    <property type="entry name" value="P-loop containing nucleotide triphosphate hydrolases"/>
    <property type="match status" value="1"/>
</dbReference>
<dbReference type="CDD" id="cd01428">
    <property type="entry name" value="ADK"/>
    <property type="match status" value="1"/>
</dbReference>
<keyword evidence="7" id="KW-1185">Reference proteome</keyword>
<dbReference type="EMBL" id="JBDODL010000933">
    <property type="protein sequence ID" value="MES1920889.1"/>
    <property type="molecule type" value="Genomic_DNA"/>
</dbReference>
<keyword evidence="2" id="KW-0547">Nucleotide-binding</keyword>
<keyword evidence="3 4" id="KW-0418">Kinase</keyword>
<evidence type="ECO:0000313" key="6">
    <source>
        <dbReference type="EMBL" id="MES1920889.1"/>
    </source>
</evidence>
<evidence type="ECO:0000256" key="4">
    <source>
        <dbReference type="RuleBase" id="RU003330"/>
    </source>
</evidence>
<dbReference type="InterPro" id="IPR007862">
    <property type="entry name" value="Adenylate_kinase_lid-dom"/>
</dbReference>
<feature type="domain" description="Adenylate kinase active site lid" evidence="5">
    <location>
        <begin position="58"/>
        <end position="103"/>
    </location>
</feature>
<keyword evidence="1 4" id="KW-0808">Transferase</keyword>
<name>A0ABV2AN03_9EUKA</name>
<protein>
    <recommendedName>
        <fullName evidence="5">Adenylate kinase active site lid domain-containing protein</fullName>
    </recommendedName>
</protein>
<dbReference type="SUPFAM" id="SSF52540">
    <property type="entry name" value="P-loop containing nucleoside triphosphate hydrolases"/>
    <property type="match status" value="1"/>
</dbReference>
<sequence>MEIINDRIREKDALNGYILDGVPRTLKQIHLLDKVSQINLVLEINLKEEILIEKALARRACEKCGESYNLYSIDTKEYKMPPLLPKRTGHCDKCDGKLFQRADDNREIIEKRLNLYKDNYGPIKRAYLERGLLQRFDLRLGVDKMWPILKSYFE</sequence>
<reference evidence="6 7" key="1">
    <citation type="journal article" date="2024" name="BMC Biol.">
        <title>Comparative genomics of Ascetosporea gives new insight into the evolutionary basis for animal parasitism in Rhizaria.</title>
        <authorList>
            <person name="Hiltunen Thoren M."/>
            <person name="Onut-Brannstrom I."/>
            <person name="Alfjorden A."/>
            <person name="Peckova H."/>
            <person name="Swords F."/>
            <person name="Hooper C."/>
            <person name="Holzer A.S."/>
            <person name="Bass D."/>
            <person name="Burki F."/>
        </authorList>
    </citation>
    <scope>NUCLEOTIDE SEQUENCE [LARGE SCALE GENOMIC DNA]</scope>
    <source>
        <strain evidence="6">20-A016</strain>
    </source>
</reference>
<comment type="similarity">
    <text evidence="4">Belongs to the adenylate kinase family.</text>
</comment>